<evidence type="ECO:0000256" key="2">
    <source>
        <dbReference type="ARBA" id="ARBA00022741"/>
    </source>
</evidence>
<dbReference type="Gene3D" id="1.10.8.60">
    <property type="match status" value="1"/>
</dbReference>
<dbReference type="Pfam" id="PF00004">
    <property type="entry name" value="AAA"/>
    <property type="match status" value="1"/>
</dbReference>
<gene>
    <name evidence="9" type="ORF">MTR67_027443</name>
</gene>
<keyword evidence="2 6" id="KW-0547">Nucleotide-binding</keyword>
<dbReference type="Proteomes" id="UP001234989">
    <property type="component" value="Chromosome 6"/>
</dbReference>
<dbReference type="Gene3D" id="3.40.50.300">
    <property type="entry name" value="P-loop containing nucleotide triphosphate hydrolases"/>
    <property type="match status" value="1"/>
</dbReference>
<comment type="subcellular location">
    <subcellularLocation>
        <location evidence="1">Mitochondrion outer membrane</location>
        <topology evidence="1">Single-pass membrane protein</topology>
    </subcellularLocation>
</comment>
<dbReference type="PROSITE" id="PS51257">
    <property type="entry name" value="PROKAR_LIPOPROTEIN"/>
    <property type="match status" value="1"/>
</dbReference>
<keyword evidence="7" id="KW-0472">Membrane</keyword>
<dbReference type="EMBL" id="CP133617">
    <property type="protein sequence ID" value="WMV34058.1"/>
    <property type="molecule type" value="Genomic_DNA"/>
</dbReference>
<evidence type="ECO:0000256" key="7">
    <source>
        <dbReference type="SAM" id="Phobius"/>
    </source>
</evidence>
<dbReference type="InterPro" id="IPR051701">
    <property type="entry name" value="Mito_OM_Translocase_MSP1"/>
</dbReference>
<dbReference type="CDD" id="cd19520">
    <property type="entry name" value="RecA-like_ATAD1"/>
    <property type="match status" value="1"/>
</dbReference>
<dbReference type="InterPro" id="IPR027417">
    <property type="entry name" value="P-loop_NTPase"/>
</dbReference>
<feature type="transmembrane region" description="Helical" evidence="7">
    <location>
        <begin position="14"/>
        <end position="32"/>
    </location>
</feature>
<evidence type="ECO:0000256" key="1">
    <source>
        <dbReference type="ARBA" id="ARBA00004572"/>
    </source>
</evidence>
<dbReference type="GO" id="GO:0005524">
    <property type="term" value="F:ATP binding"/>
    <property type="evidence" value="ECO:0007669"/>
    <property type="project" value="UniProtKB-KW"/>
</dbReference>
<dbReference type="Pfam" id="PF17862">
    <property type="entry name" value="AAA_lid_3"/>
    <property type="match status" value="1"/>
</dbReference>
<keyword evidence="5" id="KW-0496">Mitochondrion</keyword>
<dbReference type="GO" id="GO:0005741">
    <property type="term" value="C:mitochondrial outer membrane"/>
    <property type="evidence" value="ECO:0007669"/>
    <property type="project" value="UniProtKB-SubCell"/>
</dbReference>
<dbReference type="InterPro" id="IPR003959">
    <property type="entry name" value="ATPase_AAA_core"/>
</dbReference>
<dbReference type="PROSITE" id="PS00674">
    <property type="entry name" value="AAA"/>
    <property type="match status" value="1"/>
</dbReference>
<dbReference type="PANTHER" id="PTHR45644">
    <property type="entry name" value="AAA ATPASE, PUTATIVE (AFU_ORTHOLOGUE AFUA_2G12920)-RELATED-RELATED"/>
    <property type="match status" value="1"/>
</dbReference>
<evidence type="ECO:0000259" key="8">
    <source>
        <dbReference type="SMART" id="SM00382"/>
    </source>
</evidence>
<dbReference type="FunFam" id="3.40.50.300:FF:000538">
    <property type="entry name" value="ATPase family AAA domain-containing protein 1"/>
    <property type="match status" value="1"/>
</dbReference>
<keyword evidence="3" id="KW-1000">Mitochondrion outer membrane</keyword>
<protein>
    <recommendedName>
        <fullName evidence="8">AAA+ ATPase domain-containing protein</fullName>
    </recommendedName>
</protein>
<reference evidence="9" key="1">
    <citation type="submission" date="2023-08" db="EMBL/GenBank/DDBJ databases">
        <title>A de novo genome assembly of Solanum verrucosum Schlechtendal, a Mexican diploid species geographically isolated from the other diploid A-genome species in potato relatives.</title>
        <authorList>
            <person name="Hosaka K."/>
        </authorList>
    </citation>
    <scope>NUCLEOTIDE SEQUENCE</scope>
    <source>
        <tissue evidence="9">Young leaves</tissue>
    </source>
</reference>
<proteinExistence type="inferred from homology"/>
<dbReference type="SMART" id="SM00382">
    <property type="entry name" value="AAA"/>
    <property type="match status" value="1"/>
</dbReference>
<dbReference type="AlphaFoldDB" id="A0AAF0U053"/>
<evidence type="ECO:0000313" key="9">
    <source>
        <dbReference type="EMBL" id="WMV34058.1"/>
    </source>
</evidence>
<evidence type="ECO:0000256" key="4">
    <source>
        <dbReference type="ARBA" id="ARBA00022840"/>
    </source>
</evidence>
<keyword evidence="7" id="KW-1133">Transmembrane helix</keyword>
<organism evidence="9 10">
    <name type="scientific">Solanum verrucosum</name>
    <dbReference type="NCBI Taxonomy" id="315347"/>
    <lineage>
        <taxon>Eukaryota</taxon>
        <taxon>Viridiplantae</taxon>
        <taxon>Streptophyta</taxon>
        <taxon>Embryophyta</taxon>
        <taxon>Tracheophyta</taxon>
        <taxon>Spermatophyta</taxon>
        <taxon>Magnoliopsida</taxon>
        <taxon>eudicotyledons</taxon>
        <taxon>Gunneridae</taxon>
        <taxon>Pentapetalae</taxon>
        <taxon>asterids</taxon>
        <taxon>lamiids</taxon>
        <taxon>Solanales</taxon>
        <taxon>Solanaceae</taxon>
        <taxon>Solanoideae</taxon>
        <taxon>Solaneae</taxon>
        <taxon>Solanum</taxon>
    </lineage>
</organism>
<name>A0AAF0U053_SOLVR</name>
<dbReference type="PANTHER" id="PTHR45644:SF3">
    <property type="entry name" value="FI08533P-RELATED"/>
    <property type="match status" value="1"/>
</dbReference>
<evidence type="ECO:0000256" key="5">
    <source>
        <dbReference type="ARBA" id="ARBA00023128"/>
    </source>
</evidence>
<dbReference type="InterPro" id="IPR003960">
    <property type="entry name" value="ATPase_AAA_CS"/>
</dbReference>
<keyword evidence="10" id="KW-1185">Reference proteome</keyword>
<sequence length="393" mass="43555">MKSGSSETKLLQELILYAASAALSCLVLFVGLRQLDPNREASKKALEHKKEIAKRLGRPVIQTNPYEDVIACDVVNPDHIDVEFNSIGGLESIKQALCELVILPMRRPELFSHGKLLGPQKGVLLYGPPGTGKTMLAKAIAKESGAVFINVRISNLMSKWFGDAQKLVAAVFSLAHKLQPAIIFIDEVDSFLGQRKATDHEALTNMKTEFMALWDGFTTDQNARVMVLAATNRPSELDEAILRRLPQAFEIGFPDRKERAEILKVILRGERVEDNIDYDRIASLCDGYTGSDLFELCKKAAYFPIRDLLNDEKSGKPSAQEPRPLSELDLEKVIATSKKTQVAANEYNSLRSQLVGLSRQTDTDDYPVQAAISELSKLVVSQILNLQAENQDS</sequence>
<dbReference type="InterPro" id="IPR041569">
    <property type="entry name" value="AAA_lid_3"/>
</dbReference>
<evidence type="ECO:0000256" key="3">
    <source>
        <dbReference type="ARBA" id="ARBA00022787"/>
    </source>
</evidence>
<dbReference type="GO" id="GO:0016887">
    <property type="term" value="F:ATP hydrolysis activity"/>
    <property type="evidence" value="ECO:0007669"/>
    <property type="project" value="InterPro"/>
</dbReference>
<dbReference type="InterPro" id="IPR003593">
    <property type="entry name" value="AAA+_ATPase"/>
</dbReference>
<comment type="similarity">
    <text evidence="6">Belongs to the AAA ATPase family.</text>
</comment>
<evidence type="ECO:0000313" key="10">
    <source>
        <dbReference type="Proteomes" id="UP001234989"/>
    </source>
</evidence>
<keyword evidence="4 6" id="KW-0067">ATP-binding</keyword>
<evidence type="ECO:0000256" key="6">
    <source>
        <dbReference type="RuleBase" id="RU003651"/>
    </source>
</evidence>
<keyword evidence="7" id="KW-0812">Transmembrane</keyword>
<dbReference type="SUPFAM" id="SSF52540">
    <property type="entry name" value="P-loop containing nucleoside triphosphate hydrolases"/>
    <property type="match status" value="1"/>
</dbReference>
<feature type="domain" description="AAA+ ATPase" evidence="8">
    <location>
        <begin position="119"/>
        <end position="255"/>
    </location>
</feature>
<accession>A0AAF0U053</accession>